<proteinExistence type="predicted"/>
<sequence length="37" mass="4154">MFLQLVSILLLDVPGCDDPLQTFDLAVLECFYVVLLP</sequence>
<dbReference type="AlphaFoldDB" id="A0A0A9A3I1"/>
<keyword evidence="1" id="KW-0732">Signal</keyword>
<accession>A0A0A9A3I1</accession>
<protein>
    <submittedName>
        <fullName evidence="2">Uncharacterized protein</fullName>
    </submittedName>
</protein>
<feature type="signal peptide" evidence="1">
    <location>
        <begin position="1"/>
        <end position="16"/>
    </location>
</feature>
<evidence type="ECO:0000313" key="2">
    <source>
        <dbReference type="EMBL" id="JAD45621.1"/>
    </source>
</evidence>
<feature type="chain" id="PRO_5005168788" evidence="1">
    <location>
        <begin position="17"/>
        <end position="37"/>
    </location>
</feature>
<evidence type="ECO:0000256" key="1">
    <source>
        <dbReference type="SAM" id="SignalP"/>
    </source>
</evidence>
<organism evidence="2">
    <name type="scientific">Arundo donax</name>
    <name type="common">Giant reed</name>
    <name type="synonym">Donax arundinaceus</name>
    <dbReference type="NCBI Taxonomy" id="35708"/>
    <lineage>
        <taxon>Eukaryota</taxon>
        <taxon>Viridiplantae</taxon>
        <taxon>Streptophyta</taxon>
        <taxon>Embryophyta</taxon>
        <taxon>Tracheophyta</taxon>
        <taxon>Spermatophyta</taxon>
        <taxon>Magnoliopsida</taxon>
        <taxon>Liliopsida</taxon>
        <taxon>Poales</taxon>
        <taxon>Poaceae</taxon>
        <taxon>PACMAD clade</taxon>
        <taxon>Arundinoideae</taxon>
        <taxon>Arundineae</taxon>
        <taxon>Arundo</taxon>
    </lineage>
</organism>
<dbReference type="EMBL" id="GBRH01252274">
    <property type="protein sequence ID" value="JAD45621.1"/>
    <property type="molecule type" value="Transcribed_RNA"/>
</dbReference>
<reference evidence="2" key="1">
    <citation type="submission" date="2014-09" db="EMBL/GenBank/DDBJ databases">
        <authorList>
            <person name="Magalhaes I.L.F."/>
            <person name="Oliveira U."/>
            <person name="Santos F.R."/>
            <person name="Vidigal T.H.D.A."/>
            <person name="Brescovit A.D."/>
            <person name="Santos A.J."/>
        </authorList>
    </citation>
    <scope>NUCLEOTIDE SEQUENCE</scope>
    <source>
        <tissue evidence="2">Shoot tissue taken approximately 20 cm above the soil surface</tissue>
    </source>
</reference>
<reference evidence="2" key="2">
    <citation type="journal article" date="2015" name="Data Brief">
        <title>Shoot transcriptome of the giant reed, Arundo donax.</title>
        <authorList>
            <person name="Barrero R.A."/>
            <person name="Guerrero F.D."/>
            <person name="Moolhuijzen P."/>
            <person name="Goolsby J.A."/>
            <person name="Tidwell J."/>
            <person name="Bellgard S.E."/>
            <person name="Bellgard M.I."/>
        </authorList>
    </citation>
    <scope>NUCLEOTIDE SEQUENCE</scope>
    <source>
        <tissue evidence="2">Shoot tissue taken approximately 20 cm above the soil surface</tissue>
    </source>
</reference>
<name>A0A0A9A3I1_ARUDO</name>